<protein>
    <recommendedName>
        <fullName evidence="4">Polysaccharide deacetylase</fullName>
    </recommendedName>
</protein>
<keyword evidence="1" id="KW-1133">Transmembrane helix</keyword>
<evidence type="ECO:0008006" key="4">
    <source>
        <dbReference type="Google" id="ProtNLM"/>
    </source>
</evidence>
<proteinExistence type="predicted"/>
<dbReference type="EMBL" id="CZAP01000017">
    <property type="protein sequence ID" value="CUP95583.1"/>
    <property type="molecule type" value="Genomic_DNA"/>
</dbReference>
<dbReference type="CDD" id="cd10585">
    <property type="entry name" value="CE4_SF"/>
    <property type="match status" value="1"/>
</dbReference>
<name>A0A174SCZ7_BACT4</name>
<accession>A0A174SCZ7</accession>
<sequence length="503" mass="57691">MVFHLEFKPKHKASIYLILIILCFVNMSCIKKINLYQGDKDDNENTEKSQDMISETDFLYPFHQEAENIQAEITIHTNSPLPNIETLKAEFPVLKYNKSWLLMLTQDDCKHAAFSCTWAAINGKPLSPQYFYDLAHLQAGDLPPDIYYLGKTLGSTDGAGNEIRFSFTTTLLSEWDSMNVKTNIHKGFTENYYRFFMKSSLIWGNVREMLNYGVGIAFHDVMANDVNNENDILKHYEIAQNIILEKLSGRGCKMLAEPNGNKTYVNAALSYSPIQTMTAQTQGIKLYPYQNSQNLNKALIERSFYNPPLNDKRNNIDMIKAAITDELLKPKEQRSAIYIGVHGTDTGWGELLLWINNEYGKDGLDNVWMPNQEEYYEYNYYRTLSVINSPSKIDDHTLKFSVSLPSGQYFYYPSVTINLSGIQLENIASIETNNDVTGLSYADYKDGIMLNIDCRKYLFEHAENFVKRYEANPSDASNKADALYFVNMLKESAKKEALKKRLQ</sequence>
<dbReference type="InterPro" id="IPR032762">
    <property type="entry name" value="Polysacc_deac_3"/>
</dbReference>
<dbReference type="Pfam" id="PF15421">
    <property type="entry name" value="Polysacc_deac_3"/>
    <property type="match status" value="1"/>
</dbReference>
<dbReference type="RefSeq" id="WP_055300544.1">
    <property type="nucleotide sequence ID" value="NZ_CZAP01000017.1"/>
</dbReference>
<evidence type="ECO:0000313" key="2">
    <source>
        <dbReference type="EMBL" id="CUP95583.1"/>
    </source>
</evidence>
<evidence type="ECO:0000256" key="1">
    <source>
        <dbReference type="SAM" id="Phobius"/>
    </source>
</evidence>
<keyword evidence="1" id="KW-0812">Transmembrane</keyword>
<reference evidence="2 3" key="1">
    <citation type="submission" date="2015-09" db="EMBL/GenBank/DDBJ databases">
        <authorList>
            <consortium name="Pathogen Informatics"/>
        </authorList>
    </citation>
    <scope>NUCLEOTIDE SEQUENCE [LARGE SCALE GENOMIC DNA]</scope>
    <source>
        <strain evidence="2 3">2789STDY5834899</strain>
    </source>
</reference>
<evidence type="ECO:0000313" key="3">
    <source>
        <dbReference type="Proteomes" id="UP000095576"/>
    </source>
</evidence>
<feature type="transmembrane region" description="Helical" evidence="1">
    <location>
        <begin position="13"/>
        <end position="30"/>
    </location>
</feature>
<gene>
    <name evidence="2" type="ORF">ERS852511_03795</name>
</gene>
<dbReference type="Proteomes" id="UP000095576">
    <property type="component" value="Unassembled WGS sequence"/>
</dbReference>
<dbReference type="AlphaFoldDB" id="A0A174SCZ7"/>
<keyword evidence="1" id="KW-0472">Membrane</keyword>
<organism evidence="2 3">
    <name type="scientific">Bacteroides thetaiotaomicron</name>
    <dbReference type="NCBI Taxonomy" id="818"/>
    <lineage>
        <taxon>Bacteria</taxon>
        <taxon>Pseudomonadati</taxon>
        <taxon>Bacteroidota</taxon>
        <taxon>Bacteroidia</taxon>
        <taxon>Bacteroidales</taxon>
        <taxon>Bacteroidaceae</taxon>
        <taxon>Bacteroides</taxon>
    </lineage>
</organism>